<comment type="similarity">
    <text evidence="6">Belongs to the thioredoxin family.</text>
</comment>
<reference evidence="10" key="2">
    <citation type="submission" date="2025-09" db="UniProtKB">
        <authorList>
            <consortium name="Ensembl"/>
        </authorList>
    </citation>
    <scope>IDENTIFICATION</scope>
</reference>
<keyword evidence="4 8" id="KW-1015">Disulfide bond</keyword>
<feature type="site" description="Deprotonates C-terminal active site Cys" evidence="7">
    <location>
        <position position="26"/>
    </location>
</feature>
<dbReference type="InterPro" id="IPR017937">
    <property type="entry name" value="Thioredoxin_CS"/>
</dbReference>
<accession>A0A3B3T8M9</accession>
<dbReference type="InterPro" id="IPR036249">
    <property type="entry name" value="Thioredoxin-like_sf"/>
</dbReference>
<dbReference type="Ensembl" id="ENSPKIT00000019640.1">
    <property type="protein sequence ID" value="ENSPKIP00000038646.1"/>
    <property type="gene ID" value="ENSPKIG00000016337.1"/>
</dbReference>
<name>A0A3B3T8M9_9TELE</name>
<evidence type="ECO:0000256" key="7">
    <source>
        <dbReference type="PIRSR" id="PIRSR000077-1"/>
    </source>
</evidence>
<dbReference type="FunFam" id="3.40.30.10:FF:000104">
    <property type="entry name" value="Thioredoxin"/>
    <property type="match status" value="1"/>
</dbReference>
<evidence type="ECO:0000256" key="8">
    <source>
        <dbReference type="PIRSR" id="PIRSR000077-4"/>
    </source>
</evidence>
<evidence type="ECO:0000313" key="10">
    <source>
        <dbReference type="Ensembl" id="ENSPKIP00000038646.1"/>
    </source>
</evidence>
<evidence type="ECO:0000256" key="6">
    <source>
        <dbReference type="PIRNR" id="PIRNR000077"/>
    </source>
</evidence>
<keyword evidence="5 8" id="KW-0676">Redox-active center</keyword>
<reference evidence="10" key="1">
    <citation type="submission" date="2025-08" db="UniProtKB">
        <authorList>
            <consortium name="Ensembl"/>
        </authorList>
    </citation>
    <scope>IDENTIFICATION</scope>
</reference>
<dbReference type="AlphaFoldDB" id="A0A3B3T8M9"/>
<dbReference type="OrthoDB" id="2121326at2759"/>
<feature type="active site" description="Nucleophile" evidence="7">
    <location>
        <position position="32"/>
    </location>
</feature>
<evidence type="ECO:0000313" key="11">
    <source>
        <dbReference type="Proteomes" id="UP000261540"/>
    </source>
</evidence>
<evidence type="ECO:0000256" key="2">
    <source>
        <dbReference type="ARBA" id="ARBA00022799"/>
    </source>
</evidence>
<keyword evidence="3" id="KW-0249">Electron transport</keyword>
<dbReference type="PROSITE" id="PS51352">
    <property type="entry name" value="THIOREDOXIN_2"/>
    <property type="match status" value="1"/>
</dbReference>
<evidence type="ECO:0000256" key="1">
    <source>
        <dbReference type="ARBA" id="ARBA00022448"/>
    </source>
</evidence>
<keyword evidence="2" id="KW-0702">S-nitrosylation</keyword>
<proteinExistence type="inferred from homology"/>
<dbReference type="Proteomes" id="UP000261540">
    <property type="component" value="Unplaced"/>
</dbReference>
<dbReference type="PANTHER" id="PTHR46115">
    <property type="entry name" value="THIOREDOXIN-LIKE PROTEIN 1"/>
    <property type="match status" value="1"/>
</dbReference>
<evidence type="ECO:0000256" key="4">
    <source>
        <dbReference type="ARBA" id="ARBA00023157"/>
    </source>
</evidence>
<feature type="disulfide bond" description="Redox-active" evidence="8">
    <location>
        <begin position="32"/>
        <end position="35"/>
    </location>
</feature>
<keyword evidence="1" id="KW-0813">Transport</keyword>
<dbReference type="PIRSF" id="PIRSF000077">
    <property type="entry name" value="Thioredoxin"/>
    <property type="match status" value="1"/>
</dbReference>
<dbReference type="PROSITE" id="PS00194">
    <property type="entry name" value="THIOREDOXIN_1"/>
    <property type="match status" value="1"/>
</dbReference>
<dbReference type="KEGG" id="pki:111836778"/>
<evidence type="ECO:0000256" key="3">
    <source>
        <dbReference type="ARBA" id="ARBA00022982"/>
    </source>
</evidence>
<feature type="domain" description="Thioredoxin" evidence="9">
    <location>
        <begin position="1"/>
        <end position="105"/>
    </location>
</feature>
<dbReference type="InterPro" id="IPR013766">
    <property type="entry name" value="Thioredoxin_domain"/>
</dbReference>
<evidence type="ECO:0000256" key="5">
    <source>
        <dbReference type="ARBA" id="ARBA00023284"/>
    </source>
</evidence>
<dbReference type="Pfam" id="PF00085">
    <property type="entry name" value="Thioredoxin"/>
    <property type="match status" value="1"/>
</dbReference>
<dbReference type="SUPFAM" id="SSF52833">
    <property type="entry name" value="Thioredoxin-like"/>
    <property type="match status" value="1"/>
</dbReference>
<feature type="site" description="Contributes to redox potential value" evidence="7">
    <location>
        <position position="33"/>
    </location>
</feature>
<dbReference type="InterPro" id="IPR005746">
    <property type="entry name" value="Thioredoxin"/>
</dbReference>
<feature type="active site" description="Nucleophile" evidence="7">
    <location>
        <position position="35"/>
    </location>
</feature>
<feature type="site" description="Contributes to redox potential value" evidence="7">
    <location>
        <position position="34"/>
    </location>
</feature>
<dbReference type="NCBIfam" id="TIGR01068">
    <property type="entry name" value="thioredoxin"/>
    <property type="match status" value="1"/>
</dbReference>
<dbReference type="PRINTS" id="PR00421">
    <property type="entry name" value="THIOREDOXIN"/>
</dbReference>
<dbReference type="GeneTree" id="ENSGT00940000163988"/>
<organism evidence="10 11">
    <name type="scientific">Paramormyrops kingsleyae</name>
    <dbReference type="NCBI Taxonomy" id="1676925"/>
    <lineage>
        <taxon>Eukaryota</taxon>
        <taxon>Metazoa</taxon>
        <taxon>Chordata</taxon>
        <taxon>Craniata</taxon>
        <taxon>Vertebrata</taxon>
        <taxon>Euteleostomi</taxon>
        <taxon>Actinopterygii</taxon>
        <taxon>Neopterygii</taxon>
        <taxon>Teleostei</taxon>
        <taxon>Osteoglossocephala</taxon>
        <taxon>Osteoglossomorpha</taxon>
        <taxon>Osteoglossiformes</taxon>
        <taxon>Mormyridae</taxon>
        <taxon>Paramormyrops</taxon>
    </lineage>
</organism>
<dbReference type="GO" id="GO:0015035">
    <property type="term" value="F:protein-disulfide reductase activity"/>
    <property type="evidence" value="ECO:0007669"/>
    <property type="project" value="InterPro"/>
</dbReference>
<dbReference type="CDD" id="cd02947">
    <property type="entry name" value="TRX_family"/>
    <property type="match status" value="1"/>
</dbReference>
<keyword evidence="11" id="KW-1185">Reference proteome</keyword>
<dbReference type="STRING" id="1676925.ENSPKIP00000038646"/>
<sequence length="105" mass="11729">MVREINNQADFDKTLKDAGQKLVVIDFTATWCGPCKAIAPIFQKLSDDYQNVVFLKVDVDEAQDVASSCGVSCMPTFQFYKNGVKIGEFSGADKNKLEEMVKKHM</sequence>
<dbReference type="Gene3D" id="3.40.30.10">
    <property type="entry name" value="Glutaredoxin"/>
    <property type="match status" value="1"/>
</dbReference>
<protein>
    <recommendedName>
        <fullName evidence="6">Thioredoxin</fullName>
    </recommendedName>
</protein>
<evidence type="ECO:0000259" key="9">
    <source>
        <dbReference type="PROSITE" id="PS51352"/>
    </source>
</evidence>